<evidence type="ECO:0008006" key="5">
    <source>
        <dbReference type="Google" id="ProtNLM"/>
    </source>
</evidence>
<feature type="compositionally biased region" description="Basic and acidic residues" evidence="1">
    <location>
        <begin position="152"/>
        <end position="167"/>
    </location>
</feature>
<organism evidence="3 4">
    <name type="scientific">Natronospira proteinivora</name>
    <dbReference type="NCBI Taxonomy" id="1807133"/>
    <lineage>
        <taxon>Bacteria</taxon>
        <taxon>Pseudomonadati</taxon>
        <taxon>Pseudomonadota</taxon>
        <taxon>Gammaproteobacteria</taxon>
        <taxon>Natronospirales</taxon>
        <taxon>Natronospiraceae</taxon>
        <taxon>Natronospira</taxon>
    </lineage>
</organism>
<proteinExistence type="predicted"/>
<accession>A0ABT1GB55</accession>
<evidence type="ECO:0000313" key="4">
    <source>
        <dbReference type="Proteomes" id="UP001523550"/>
    </source>
</evidence>
<evidence type="ECO:0000313" key="3">
    <source>
        <dbReference type="EMBL" id="MCP1728554.1"/>
    </source>
</evidence>
<dbReference type="RefSeq" id="WP_253451024.1">
    <property type="nucleotide sequence ID" value="NZ_JALJYF010000003.1"/>
</dbReference>
<dbReference type="PROSITE" id="PS51257">
    <property type="entry name" value="PROKAR_LIPOPROTEIN"/>
    <property type="match status" value="1"/>
</dbReference>
<evidence type="ECO:0000256" key="2">
    <source>
        <dbReference type="SAM" id="SignalP"/>
    </source>
</evidence>
<feature type="chain" id="PRO_5045759503" description="Lipoprotein" evidence="2">
    <location>
        <begin position="22"/>
        <end position="187"/>
    </location>
</feature>
<feature type="region of interest" description="Disordered" evidence="1">
    <location>
        <begin position="151"/>
        <end position="187"/>
    </location>
</feature>
<feature type="compositionally biased region" description="Acidic residues" evidence="1">
    <location>
        <begin position="178"/>
        <end position="187"/>
    </location>
</feature>
<keyword evidence="2" id="KW-0732">Signal</keyword>
<sequence length="187" mass="20378">MKFIALIACLILLAACGNDRAQEVADEAQADQTTPSEADTAEANTVVSLNEPVSEPDAYGPYDAAWRVAVDIDALRGLSAGEQLEGFMTLPELGRVNLRIRDTEGDPRRVLRGDATLDEGAGGSFTISLRNNRLEGQFRLERRRYVLQTESDGSHRLLRVDESRLPDPHPPGGPLTPEEPDEEEGPA</sequence>
<protein>
    <recommendedName>
        <fullName evidence="5">Lipoprotein</fullName>
    </recommendedName>
</protein>
<dbReference type="Proteomes" id="UP001523550">
    <property type="component" value="Unassembled WGS sequence"/>
</dbReference>
<name>A0ABT1GB55_9GAMM</name>
<keyword evidence="4" id="KW-1185">Reference proteome</keyword>
<gene>
    <name evidence="3" type="ORF">J2T60_002568</name>
</gene>
<evidence type="ECO:0000256" key="1">
    <source>
        <dbReference type="SAM" id="MobiDB-lite"/>
    </source>
</evidence>
<reference evidence="3 4" key="1">
    <citation type="submission" date="2022-03" db="EMBL/GenBank/DDBJ databases">
        <title>Genomic Encyclopedia of Type Strains, Phase III (KMG-III): the genomes of soil and plant-associated and newly described type strains.</title>
        <authorList>
            <person name="Whitman W."/>
        </authorList>
    </citation>
    <scope>NUCLEOTIDE SEQUENCE [LARGE SCALE GENOMIC DNA]</scope>
    <source>
        <strain evidence="3 4">BSker1</strain>
    </source>
</reference>
<feature type="signal peptide" evidence="2">
    <location>
        <begin position="1"/>
        <end position="21"/>
    </location>
</feature>
<dbReference type="EMBL" id="JALJYF010000003">
    <property type="protein sequence ID" value="MCP1728554.1"/>
    <property type="molecule type" value="Genomic_DNA"/>
</dbReference>
<comment type="caution">
    <text evidence="3">The sequence shown here is derived from an EMBL/GenBank/DDBJ whole genome shotgun (WGS) entry which is preliminary data.</text>
</comment>